<feature type="region of interest" description="Disordered" evidence="1">
    <location>
        <begin position="1"/>
        <end position="27"/>
    </location>
</feature>
<sequence>MLGLQTEFQPNSGFRISHQNSRKQDTQ</sequence>
<name>A0A0K2U895_LEPSM</name>
<proteinExistence type="predicted"/>
<dbReference type="AlphaFoldDB" id="A0A0K2U895"/>
<dbReference type="EMBL" id="HACA01017077">
    <property type="protein sequence ID" value="CDW34438.1"/>
    <property type="molecule type" value="Transcribed_RNA"/>
</dbReference>
<evidence type="ECO:0000313" key="2">
    <source>
        <dbReference type="EMBL" id="CDW34438.1"/>
    </source>
</evidence>
<organism evidence="2">
    <name type="scientific">Lepeophtheirus salmonis</name>
    <name type="common">Salmon louse</name>
    <name type="synonym">Caligus salmonis</name>
    <dbReference type="NCBI Taxonomy" id="72036"/>
    <lineage>
        <taxon>Eukaryota</taxon>
        <taxon>Metazoa</taxon>
        <taxon>Ecdysozoa</taxon>
        <taxon>Arthropoda</taxon>
        <taxon>Crustacea</taxon>
        <taxon>Multicrustacea</taxon>
        <taxon>Hexanauplia</taxon>
        <taxon>Copepoda</taxon>
        <taxon>Siphonostomatoida</taxon>
        <taxon>Caligidae</taxon>
        <taxon>Lepeophtheirus</taxon>
    </lineage>
</organism>
<feature type="compositionally biased region" description="Polar residues" evidence="1">
    <location>
        <begin position="1"/>
        <end position="19"/>
    </location>
</feature>
<protein>
    <submittedName>
        <fullName evidence="2">Uncharacterized protein</fullName>
    </submittedName>
</protein>
<evidence type="ECO:0000256" key="1">
    <source>
        <dbReference type="SAM" id="MobiDB-lite"/>
    </source>
</evidence>
<accession>A0A0K2U895</accession>
<reference evidence="2" key="1">
    <citation type="submission" date="2014-05" db="EMBL/GenBank/DDBJ databases">
        <authorList>
            <person name="Chronopoulou M."/>
        </authorList>
    </citation>
    <scope>NUCLEOTIDE SEQUENCE</scope>
    <source>
        <tissue evidence="2">Whole organism</tissue>
    </source>
</reference>